<name>A0A9P6TAY3_9BASI</name>
<feature type="compositionally biased region" description="Basic and acidic residues" evidence="1">
    <location>
        <begin position="627"/>
        <end position="637"/>
    </location>
</feature>
<comment type="caution">
    <text evidence="2">The sequence shown here is derived from an EMBL/GenBank/DDBJ whole genome shotgun (WGS) entry which is preliminary data.</text>
</comment>
<accession>A0A9P6TAY3</accession>
<feature type="compositionally biased region" description="Polar residues" evidence="1">
    <location>
        <begin position="362"/>
        <end position="395"/>
    </location>
</feature>
<reference evidence="2" key="1">
    <citation type="submission" date="2013-11" db="EMBL/GenBank/DDBJ databases">
        <title>Genome sequence of the fusiform rust pathogen reveals effectors for host alternation and coevolution with pine.</title>
        <authorList>
            <consortium name="DOE Joint Genome Institute"/>
            <person name="Smith K."/>
            <person name="Pendleton A."/>
            <person name="Kubisiak T."/>
            <person name="Anderson C."/>
            <person name="Salamov A."/>
            <person name="Aerts A."/>
            <person name="Riley R."/>
            <person name="Clum A."/>
            <person name="Lindquist E."/>
            <person name="Ence D."/>
            <person name="Campbell M."/>
            <person name="Kronenberg Z."/>
            <person name="Feau N."/>
            <person name="Dhillon B."/>
            <person name="Hamelin R."/>
            <person name="Burleigh J."/>
            <person name="Smith J."/>
            <person name="Yandell M."/>
            <person name="Nelson C."/>
            <person name="Grigoriev I."/>
            <person name="Davis J."/>
        </authorList>
    </citation>
    <scope>NUCLEOTIDE SEQUENCE</scope>
    <source>
        <strain evidence="2">G11</strain>
    </source>
</reference>
<evidence type="ECO:0000256" key="1">
    <source>
        <dbReference type="SAM" id="MobiDB-lite"/>
    </source>
</evidence>
<proteinExistence type="predicted"/>
<dbReference type="EMBL" id="MU167283">
    <property type="protein sequence ID" value="KAG0145090.1"/>
    <property type="molecule type" value="Genomic_DNA"/>
</dbReference>
<organism evidence="2 3">
    <name type="scientific">Cronartium quercuum f. sp. fusiforme G11</name>
    <dbReference type="NCBI Taxonomy" id="708437"/>
    <lineage>
        <taxon>Eukaryota</taxon>
        <taxon>Fungi</taxon>
        <taxon>Dikarya</taxon>
        <taxon>Basidiomycota</taxon>
        <taxon>Pucciniomycotina</taxon>
        <taxon>Pucciniomycetes</taxon>
        <taxon>Pucciniales</taxon>
        <taxon>Coleosporiaceae</taxon>
        <taxon>Cronartium</taxon>
    </lineage>
</organism>
<keyword evidence="3" id="KW-1185">Reference proteome</keyword>
<feature type="region of interest" description="Disordered" evidence="1">
    <location>
        <begin position="415"/>
        <end position="434"/>
    </location>
</feature>
<gene>
    <name evidence="2" type="ORF">CROQUDRAFT_94315</name>
</gene>
<dbReference type="Proteomes" id="UP000886653">
    <property type="component" value="Unassembled WGS sequence"/>
</dbReference>
<evidence type="ECO:0000313" key="3">
    <source>
        <dbReference type="Proteomes" id="UP000886653"/>
    </source>
</evidence>
<sequence>MVSILNLTQLIGLEGKGPKLSPLLVTRPQNPSFLVFEIQIGKICDLQIRPRVIMSTNTILGMLFIFYIQCSILPFSKVANGNLESPRDMLQTGGHIAKDYTQRSEHEDQPIQGAFHEWQSYGNMGAEVFGSTEGIPRTQLEPYADLEGFWAGSGGENFQASNHPWDTPHASSLSSLIMGQTTESNILQVHVPQKISYPDDAEAQWGFHDGYQSGYQNQEHSQITSLAPILEWDSIMPNKLKDILPDAHSSQQNCWLLGGHEFFNGQWDSQKYHDSHVEEGTYGPIRPQTPEFLIRYHSSNAFPNFSEASASIRGSSLSSQGQKQASIGHHVPIPEMENVDMLKHIYDSPLYLGDTQLAHGPNTLSSTRGTMEHSMSNHDSSLNLDGPNGSSSRQSVLLPELDSSNYFQDMFHSGNSKQTYRPQALPGTGVKEPSMLHQDSTLKMKGQHESSVRLPMPVPEMERFDDIQLIRDSSSDSGNIKLPHEAKASTVTGNALQHFMLHHNRNNNNPERLQDFESDELLNVDHSEDIPDKIMHRGPTLPILGEENHTEHSLDVLKMQEMHRDKGNSVFEALDAATRRQKNKARRILEVEDENFDRIAKKQKIQSEKKVVYSQAIAQTTTYSSEDQAREAEEVHMPKGLTKSKKGEANMSPNTEPEKQLITWIVDFGKRRLGSSAVKVEIIDPWFSKLEGIITKKFAPLPYYLDKISDYISSFMIMLGNQLIGSFLGMVILTTHGCHEVSDSVLDASILAGFEFIRGLIDEWSTLDIENSFKKHLDRKHHPYNDGTQPHALLKNLASLPFYGFMSMKKLWKLWLRWYRDKSSPKKRFFAVQSHLAYELQKCMHQMESKTSVAEESPAGNLWEFQNHAHPYHHLILLELPPLHTGPYPNLTDKRRAASSKHIPADLKTLLRVIRGVGRVEMQLLEHYEPVGMWFDDLSEALHSQLLSFDSNTQAISTDPHQL</sequence>
<feature type="region of interest" description="Disordered" evidence="1">
    <location>
        <begin position="361"/>
        <end position="395"/>
    </location>
</feature>
<evidence type="ECO:0000313" key="2">
    <source>
        <dbReference type="EMBL" id="KAG0145090.1"/>
    </source>
</evidence>
<protein>
    <submittedName>
        <fullName evidence="2">Uncharacterized protein</fullName>
    </submittedName>
</protein>
<dbReference type="AlphaFoldDB" id="A0A9P6TAY3"/>
<feature type="region of interest" description="Disordered" evidence="1">
    <location>
        <begin position="624"/>
        <end position="654"/>
    </location>
</feature>